<evidence type="ECO:0000313" key="2">
    <source>
        <dbReference type="Proteomes" id="UP000063699"/>
    </source>
</evidence>
<dbReference type="AlphaFoldDB" id="A0A0N9HXC0"/>
<proteinExistence type="predicted"/>
<sequence length="169" mass="18507">MEALEQQARSTGVYTGQGAASLVNQACEKARTPDPENIGITAVESLDAYIEITRTGSSGEPARDLMPLYKLGFPILCPEQVSTLERVIRGDVPFGSGTFEIGAGPEQVKPGTYRTTRRSVEDCYWERTRADGEIIQNKLVTHAKRLTVTIKPTDGSFTSERCGTWEAVH</sequence>
<dbReference type="STRING" id="860235.AOZ06_07890"/>
<dbReference type="Proteomes" id="UP000063699">
    <property type="component" value="Chromosome"/>
</dbReference>
<keyword evidence="2" id="KW-1185">Reference proteome</keyword>
<gene>
    <name evidence="1" type="ORF">AOZ06_07890</name>
</gene>
<organism evidence="1 2">
    <name type="scientific">Kibdelosporangium phytohabitans</name>
    <dbReference type="NCBI Taxonomy" id="860235"/>
    <lineage>
        <taxon>Bacteria</taxon>
        <taxon>Bacillati</taxon>
        <taxon>Actinomycetota</taxon>
        <taxon>Actinomycetes</taxon>
        <taxon>Pseudonocardiales</taxon>
        <taxon>Pseudonocardiaceae</taxon>
        <taxon>Kibdelosporangium</taxon>
    </lineage>
</organism>
<dbReference type="KEGG" id="kphy:AOZ06_07890"/>
<accession>A0A0N9HXC0</accession>
<evidence type="ECO:0000313" key="1">
    <source>
        <dbReference type="EMBL" id="ALG06865.1"/>
    </source>
</evidence>
<name>A0A0N9HXC0_9PSEU</name>
<dbReference type="EMBL" id="CP012752">
    <property type="protein sequence ID" value="ALG06865.1"/>
    <property type="molecule type" value="Genomic_DNA"/>
</dbReference>
<reference evidence="1 2" key="1">
    <citation type="submission" date="2015-07" db="EMBL/GenBank/DDBJ databases">
        <title>Genome sequencing of Kibdelosporangium phytohabitans.</title>
        <authorList>
            <person name="Qin S."/>
            <person name="Xing K."/>
        </authorList>
    </citation>
    <scope>NUCLEOTIDE SEQUENCE [LARGE SCALE GENOMIC DNA]</scope>
    <source>
        <strain evidence="1 2">KLBMP1111</strain>
    </source>
</reference>
<protein>
    <submittedName>
        <fullName evidence="1">Uncharacterized protein</fullName>
    </submittedName>
</protein>